<dbReference type="Pfam" id="PF07690">
    <property type="entry name" value="MFS_1"/>
    <property type="match status" value="1"/>
</dbReference>
<evidence type="ECO:0000313" key="8">
    <source>
        <dbReference type="EMBL" id="CAG5161263.1"/>
    </source>
</evidence>
<organism evidence="8 9">
    <name type="scientific">Alternaria atra</name>
    <dbReference type="NCBI Taxonomy" id="119953"/>
    <lineage>
        <taxon>Eukaryota</taxon>
        <taxon>Fungi</taxon>
        <taxon>Dikarya</taxon>
        <taxon>Ascomycota</taxon>
        <taxon>Pezizomycotina</taxon>
        <taxon>Dothideomycetes</taxon>
        <taxon>Pleosporomycetidae</taxon>
        <taxon>Pleosporales</taxon>
        <taxon>Pleosporineae</taxon>
        <taxon>Pleosporaceae</taxon>
        <taxon>Alternaria</taxon>
        <taxon>Alternaria sect. Ulocladioides</taxon>
    </lineage>
</organism>
<dbReference type="PROSITE" id="PS50850">
    <property type="entry name" value="MFS"/>
    <property type="match status" value="1"/>
</dbReference>
<evidence type="ECO:0000256" key="1">
    <source>
        <dbReference type="ARBA" id="ARBA00004141"/>
    </source>
</evidence>
<evidence type="ECO:0000256" key="3">
    <source>
        <dbReference type="ARBA" id="ARBA00022692"/>
    </source>
</evidence>
<protein>
    <recommendedName>
        <fullName evidence="7">Major facilitator superfamily (MFS) profile domain-containing protein</fullName>
    </recommendedName>
</protein>
<keyword evidence="9" id="KW-1185">Reference proteome</keyword>
<feature type="transmembrane region" description="Helical" evidence="6">
    <location>
        <begin position="528"/>
        <end position="548"/>
    </location>
</feature>
<dbReference type="OrthoDB" id="10021397at2759"/>
<dbReference type="EMBL" id="CAJRGZ010000019">
    <property type="protein sequence ID" value="CAG5161263.1"/>
    <property type="molecule type" value="Genomic_DNA"/>
</dbReference>
<dbReference type="GO" id="GO:0022857">
    <property type="term" value="F:transmembrane transporter activity"/>
    <property type="evidence" value="ECO:0007669"/>
    <property type="project" value="InterPro"/>
</dbReference>
<feature type="transmembrane region" description="Helical" evidence="6">
    <location>
        <begin position="452"/>
        <end position="475"/>
    </location>
</feature>
<feature type="transmembrane region" description="Helical" evidence="6">
    <location>
        <begin position="280"/>
        <end position="303"/>
    </location>
</feature>
<dbReference type="FunFam" id="1.20.1250.20:FF:000196">
    <property type="entry name" value="MFS toxin efflux pump (AflT)"/>
    <property type="match status" value="1"/>
</dbReference>
<evidence type="ECO:0000313" key="9">
    <source>
        <dbReference type="Proteomes" id="UP000676310"/>
    </source>
</evidence>
<keyword evidence="4 6" id="KW-1133">Transmembrane helix</keyword>
<feature type="transmembrane region" description="Helical" evidence="6">
    <location>
        <begin position="99"/>
        <end position="121"/>
    </location>
</feature>
<feature type="transmembrane region" description="Helical" evidence="6">
    <location>
        <begin position="133"/>
        <end position="154"/>
    </location>
</feature>
<dbReference type="Proteomes" id="UP000676310">
    <property type="component" value="Unassembled WGS sequence"/>
</dbReference>
<dbReference type="GO" id="GO:0005886">
    <property type="term" value="C:plasma membrane"/>
    <property type="evidence" value="ECO:0007669"/>
    <property type="project" value="TreeGrafter"/>
</dbReference>
<dbReference type="InterPro" id="IPR011701">
    <property type="entry name" value="MFS"/>
</dbReference>
<comment type="subcellular location">
    <subcellularLocation>
        <location evidence="1">Membrane</location>
        <topology evidence="1">Multi-pass membrane protein</topology>
    </subcellularLocation>
</comment>
<feature type="transmembrane region" description="Helical" evidence="6">
    <location>
        <begin position="364"/>
        <end position="382"/>
    </location>
</feature>
<dbReference type="CDD" id="cd17502">
    <property type="entry name" value="MFS_Azr1_MDR_like"/>
    <property type="match status" value="1"/>
</dbReference>
<evidence type="ECO:0000256" key="2">
    <source>
        <dbReference type="ARBA" id="ARBA00007520"/>
    </source>
</evidence>
<dbReference type="InterPro" id="IPR020846">
    <property type="entry name" value="MFS_dom"/>
</dbReference>
<feature type="transmembrane region" description="Helical" evidence="6">
    <location>
        <begin position="323"/>
        <end position="344"/>
    </location>
</feature>
<feature type="transmembrane region" description="Helical" evidence="6">
    <location>
        <begin position="20"/>
        <end position="45"/>
    </location>
</feature>
<comment type="similarity">
    <text evidence="2">Belongs to the major facilitator superfamily. TCR/Tet family.</text>
</comment>
<feature type="domain" description="Major facilitator superfamily (MFS) profile" evidence="7">
    <location>
        <begin position="22"/>
        <end position="551"/>
    </location>
</feature>
<accession>A0A8J2I276</accession>
<name>A0A8J2I276_9PLEO</name>
<dbReference type="SUPFAM" id="SSF103473">
    <property type="entry name" value="MFS general substrate transporter"/>
    <property type="match status" value="1"/>
</dbReference>
<evidence type="ECO:0000256" key="5">
    <source>
        <dbReference type="ARBA" id="ARBA00023136"/>
    </source>
</evidence>
<dbReference type="AlphaFoldDB" id="A0A8J2I276"/>
<evidence type="ECO:0000256" key="4">
    <source>
        <dbReference type="ARBA" id="ARBA00022989"/>
    </source>
</evidence>
<comment type="caution">
    <text evidence="8">The sequence shown here is derived from an EMBL/GenBank/DDBJ whole genome shotgun (WGS) entry which is preliminary data.</text>
</comment>
<keyword evidence="5 6" id="KW-0472">Membrane</keyword>
<dbReference type="InterPro" id="IPR036259">
    <property type="entry name" value="MFS_trans_sf"/>
</dbReference>
<feature type="transmembrane region" description="Helical" evidence="6">
    <location>
        <begin position="57"/>
        <end position="79"/>
    </location>
</feature>
<dbReference type="GeneID" id="67017833"/>
<dbReference type="Gene3D" id="1.20.1250.20">
    <property type="entry name" value="MFS general substrate transporter like domains"/>
    <property type="match status" value="2"/>
</dbReference>
<proteinExistence type="inferred from homology"/>
<sequence>MKSNAKFTPSDQYLVGPKLFTLLGSLTLVTFLVCLDTSIMGTAIPRITSEFHSLPDVGWYIGAFTLASATLQPLSGKLYTHFSTKVGNAFSLGSVTPLIVWQIVFLTFVFLFELGSLLCGVASSSAALIVGRVVAGLGASGIVNGAMTMLAGAVPMEKSPVYTGIVLGTAQMGIVAGPLIGGALTEHATWRWCTLSYVLFTSSEADVGSIAGFYMNLPIGGVAAALIAFVPVPERISKSRFTISLIREVIPDLDLFGFTLFVPSSIMLLLALQLGSGGTYAWNSSTVIGLWCGAGVCAVLFIFWENRMEDKAMLPGKLLGKRVVWTSCVYASCIITCMMTASIWMPTYFQAVRGNGPTDSGVHVLPSILSQLVVVIGTGAAVSRMGYYLPWALTGGIITAVGNGLVSTFTASTSTAVWIGYQIVMGAGRGCGMQMAIIAVQNAVPPAQYPVALASLVFFQNLSTSIAVVIANTIFAQTLTSTITRYVPSISPQAVLDAGSGASAVRALVPPEELDGMLRAYSQSLRNVFYFLVGIACLAVFASLGMGLKDIRKKSGKSEGDVVMDEICEDGKKSEEP</sequence>
<feature type="transmembrane region" description="Helical" evidence="6">
    <location>
        <begin position="213"/>
        <end position="232"/>
    </location>
</feature>
<reference evidence="8" key="1">
    <citation type="submission" date="2021-05" db="EMBL/GenBank/DDBJ databases">
        <authorList>
            <person name="Stam R."/>
        </authorList>
    </citation>
    <scope>NUCLEOTIDE SEQUENCE</scope>
    <source>
        <strain evidence="8">CS162</strain>
    </source>
</reference>
<gene>
    <name evidence="8" type="ORF">ALTATR162_LOCUS5994</name>
</gene>
<keyword evidence="3 6" id="KW-0812">Transmembrane</keyword>
<feature type="transmembrane region" description="Helical" evidence="6">
    <location>
        <begin position="253"/>
        <end position="274"/>
    </location>
</feature>
<evidence type="ECO:0000256" key="6">
    <source>
        <dbReference type="SAM" id="Phobius"/>
    </source>
</evidence>
<evidence type="ECO:0000259" key="7">
    <source>
        <dbReference type="PROSITE" id="PS50850"/>
    </source>
</evidence>
<dbReference type="PANTHER" id="PTHR23501:SF193">
    <property type="entry name" value="MULTIDRUG TRANSPORTER, PUTATIVE (AFU_ORTHOLOGUE AFUA_8G00940)-RELATED"/>
    <property type="match status" value="1"/>
</dbReference>
<feature type="transmembrane region" description="Helical" evidence="6">
    <location>
        <begin position="389"/>
        <end position="412"/>
    </location>
</feature>
<dbReference type="PANTHER" id="PTHR23501">
    <property type="entry name" value="MAJOR FACILITATOR SUPERFAMILY"/>
    <property type="match status" value="1"/>
</dbReference>
<dbReference type="RefSeq" id="XP_043169549.1">
    <property type="nucleotide sequence ID" value="XM_043313614.1"/>
</dbReference>